<name>A0A1V3BUZ3_9ACTN</name>
<dbReference type="OrthoDB" id="4505949at2"/>
<dbReference type="EMBL" id="MCOK01000001">
    <property type="protein sequence ID" value="OOC52464.1"/>
    <property type="molecule type" value="Genomic_DNA"/>
</dbReference>
<proteinExistence type="predicted"/>
<gene>
    <name evidence="2" type="ORF">NOSIN_00280</name>
</gene>
<keyword evidence="3" id="KW-1185">Reference proteome</keyword>
<dbReference type="NCBIfam" id="NF042935">
    <property type="entry name" value="SCO6880_fam"/>
    <property type="match status" value="1"/>
</dbReference>
<protein>
    <recommendedName>
        <fullName evidence="4">PrgI family protein</fullName>
    </recommendedName>
</protein>
<dbReference type="STRING" id="501010.NOSIN_00280"/>
<evidence type="ECO:0000313" key="2">
    <source>
        <dbReference type="EMBL" id="OOC52464.1"/>
    </source>
</evidence>
<feature type="transmembrane region" description="Helical" evidence="1">
    <location>
        <begin position="26"/>
        <end position="50"/>
    </location>
</feature>
<comment type="caution">
    <text evidence="2">The sequence shown here is derived from an EMBL/GenBank/DDBJ whole genome shotgun (WGS) entry which is preliminary data.</text>
</comment>
<dbReference type="InterPro" id="IPR049978">
    <property type="entry name" value="SCO6880-like"/>
</dbReference>
<accession>A0A1V3BUZ3</accession>
<organism evidence="2 3">
    <name type="scientific">Nocardiopsis sinuspersici</name>
    <dbReference type="NCBI Taxonomy" id="501010"/>
    <lineage>
        <taxon>Bacteria</taxon>
        <taxon>Bacillati</taxon>
        <taxon>Actinomycetota</taxon>
        <taxon>Actinomycetes</taxon>
        <taxon>Streptosporangiales</taxon>
        <taxon>Nocardiopsidaceae</taxon>
        <taxon>Nocardiopsis</taxon>
    </lineage>
</organism>
<keyword evidence="1" id="KW-0812">Transmembrane</keyword>
<sequence>MSAQLYGGWRRVRSLGLSGLDGRQTLTVAVAVVVPLVVALFAGVGTAAWLLPASALVALAGLIRVRGVWIVDLIIAWLGFTRARLRGQTTYRGQWLAPYPRKWDLPGVLAPTRLLHLSDPGRGGAGLVWHQRSGKMTATYLLSPTGALLADSGTVAYQVGAWGQTLASLADETAVSHAAVTIDLTPARGSHLPGHVADRVDPTSPPLAQQIMDEVVAAAPDTTTRIRARLSLTVDTARTGARDVTGAVAETLRALGGLSLSAAGVDVLRRASADDIAAIMRNAYDPDSETVTDPARWGELDWPDVGPMAAQEEWGHYVHDGAYSMTWCLVEAPRQLVSHDVLLPLLLPGPYPRRLTILYRTLSREEAGTVLKRERDAATARRIYDHKTGRDPSARDEADAADAERAAVEEARGAGLTEFSLFITTTVSTLEELVEARRHIEQAASQARLRIRPCWGGQAAAFATGLGVAGLYPPDL</sequence>
<reference evidence="3" key="1">
    <citation type="submission" date="2016-08" db="EMBL/GenBank/DDBJ databases">
        <authorList>
            <person name="Tokovenko B."/>
            <person name="Kalinowski J."/>
        </authorList>
    </citation>
    <scope>NUCLEOTIDE SEQUENCE [LARGE SCALE GENOMIC DNA]</scope>
    <source>
        <strain evidence="3">UTMC102</strain>
    </source>
</reference>
<dbReference type="Proteomes" id="UP000189004">
    <property type="component" value="Unassembled WGS sequence"/>
</dbReference>
<keyword evidence="1" id="KW-1133">Transmembrane helix</keyword>
<evidence type="ECO:0000313" key="3">
    <source>
        <dbReference type="Proteomes" id="UP000189004"/>
    </source>
</evidence>
<dbReference type="RefSeq" id="WP_077688807.1">
    <property type="nucleotide sequence ID" value="NZ_MCOK01000001.1"/>
</dbReference>
<dbReference type="AlphaFoldDB" id="A0A1V3BUZ3"/>
<keyword evidence="1" id="KW-0472">Membrane</keyword>
<feature type="transmembrane region" description="Helical" evidence="1">
    <location>
        <begin position="56"/>
        <end position="80"/>
    </location>
</feature>
<evidence type="ECO:0008006" key="4">
    <source>
        <dbReference type="Google" id="ProtNLM"/>
    </source>
</evidence>
<evidence type="ECO:0000256" key="1">
    <source>
        <dbReference type="SAM" id="Phobius"/>
    </source>
</evidence>